<feature type="coiled-coil region" evidence="9">
    <location>
        <begin position="61"/>
        <end position="88"/>
    </location>
</feature>
<evidence type="ECO:0000256" key="4">
    <source>
        <dbReference type="ARBA" id="ARBA00022989"/>
    </source>
</evidence>
<dbReference type="InterPro" id="IPR011922">
    <property type="entry name" value="Cell_div_FtsL"/>
</dbReference>
<keyword evidence="5 7" id="KW-0472">Membrane</keyword>
<name>A0ABW3KWN9_9BACI</name>
<dbReference type="RefSeq" id="WP_386056306.1">
    <property type="nucleotide sequence ID" value="NZ_JBHTKL010000001.1"/>
</dbReference>
<evidence type="ECO:0000256" key="8">
    <source>
        <dbReference type="NCBIfam" id="TIGR02209"/>
    </source>
</evidence>
<keyword evidence="1 7" id="KW-1003">Cell membrane</keyword>
<evidence type="ECO:0000256" key="10">
    <source>
        <dbReference type="SAM" id="MobiDB-lite"/>
    </source>
</evidence>
<dbReference type="Proteomes" id="UP001596990">
    <property type="component" value="Unassembled WGS sequence"/>
</dbReference>
<proteinExistence type="inferred from homology"/>
<evidence type="ECO:0000256" key="7">
    <source>
        <dbReference type="HAMAP-Rule" id="MF_00910"/>
    </source>
</evidence>
<comment type="similarity">
    <text evidence="7">Belongs to the FtsL family.</text>
</comment>
<evidence type="ECO:0000256" key="3">
    <source>
        <dbReference type="ARBA" id="ARBA00022692"/>
    </source>
</evidence>
<feature type="compositionally biased region" description="Polar residues" evidence="10">
    <location>
        <begin position="1"/>
        <end position="13"/>
    </location>
</feature>
<protein>
    <recommendedName>
        <fullName evidence="7 8">Cell division protein FtsL</fullName>
    </recommendedName>
</protein>
<organism evidence="11 12">
    <name type="scientific">Thalassobacillus hwangdonensis</name>
    <dbReference type="NCBI Taxonomy" id="546108"/>
    <lineage>
        <taxon>Bacteria</taxon>
        <taxon>Bacillati</taxon>
        <taxon>Bacillota</taxon>
        <taxon>Bacilli</taxon>
        <taxon>Bacillales</taxon>
        <taxon>Bacillaceae</taxon>
        <taxon>Thalassobacillus</taxon>
    </lineage>
</organism>
<dbReference type="GO" id="GO:0051301">
    <property type="term" value="P:cell division"/>
    <property type="evidence" value="ECO:0007669"/>
    <property type="project" value="UniProtKB-KW"/>
</dbReference>
<feature type="transmembrane region" description="Helical" evidence="7">
    <location>
        <begin position="38"/>
        <end position="57"/>
    </location>
</feature>
<dbReference type="NCBIfam" id="TIGR02209">
    <property type="entry name" value="ftsL_broad"/>
    <property type="match status" value="1"/>
</dbReference>
<evidence type="ECO:0000256" key="6">
    <source>
        <dbReference type="ARBA" id="ARBA00023306"/>
    </source>
</evidence>
<dbReference type="Pfam" id="PF04977">
    <property type="entry name" value="DivIC"/>
    <property type="match status" value="1"/>
</dbReference>
<comment type="subcellular location">
    <subcellularLocation>
        <location evidence="7">Cell membrane</location>
        <topology evidence="7">Single-pass type II membrane protein</topology>
    </subcellularLocation>
    <text evidence="7">Localizes to the division septum where it forms a ring structure.</text>
</comment>
<sequence length="122" mass="14036">MSLEQVRQYQQHEQMTEPKRQTKVKVHKKRWVSKGEKFLYTIVTGVVAVASVFMINLSSSTDGLNREIQSVEKEIQVQKSQNETLEYQVKELSNPDRILKIAKENGLKIQNAEVKQASTFAN</sequence>
<evidence type="ECO:0000256" key="2">
    <source>
        <dbReference type="ARBA" id="ARBA00022618"/>
    </source>
</evidence>
<keyword evidence="9" id="KW-0175">Coiled coil</keyword>
<keyword evidence="3 7" id="KW-0812">Transmembrane</keyword>
<dbReference type="EMBL" id="JBHTKL010000001">
    <property type="protein sequence ID" value="MFD1018075.1"/>
    <property type="molecule type" value="Genomic_DNA"/>
</dbReference>
<comment type="function">
    <text evidence="7">Essential cell division protein.</text>
</comment>
<dbReference type="HAMAP" id="MF_00910">
    <property type="entry name" value="FtsL"/>
    <property type="match status" value="1"/>
</dbReference>
<reference evidence="12" key="1">
    <citation type="journal article" date="2019" name="Int. J. Syst. Evol. Microbiol.">
        <title>The Global Catalogue of Microorganisms (GCM) 10K type strain sequencing project: providing services to taxonomists for standard genome sequencing and annotation.</title>
        <authorList>
            <consortium name="The Broad Institute Genomics Platform"/>
            <consortium name="The Broad Institute Genome Sequencing Center for Infectious Disease"/>
            <person name="Wu L."/>
            <person name="Ma J."/>
        </authorList>
    </citation>
    <scope>NUCLEOTIDE SEQUENCE [LARGE SCALE GENOMIC DNA]</scope>
    <source>
        <strain evidence="12">CCUG 56607</strain>
    </source>
</reference>
<evidence type="ECO:0000313" key="11">
    <source>
        <dbReference type="EMBL" id="MFD1018075.1"/>
    </source>
</evidence>
<accession>A0ABW3KWN9</accession>
<gene>
    <name evidence="7 11" type="primary">ftsL</name>
    <name evidence="11" type="ORF">ACFQ2J_02585</name>
</gene>
<keyword evidence="4 7" id="KW-1133">Transmembrane helix</keyword>
<evidence type="ECO:0000256" key="9">
    <source>
        <dbReference type="SAM" id="Coils"/>
    </source>
</evidence>
<keyword evidence="6 7" id="KW-0131">Cell cycle</keyword>
<evidence type="ECO:0000313" key="12">
    <source>
        <dbReference type="Proteomes" id="UP001596990"/>
    </source>
</evidence>
<keyword evidence="2 7" id="KW-0132">Cell division</keyword>
<dbReference type="InterPro" id="IPR007060">
    <property type="entry name" value="FtsL/DivIC"/>
</dbReference>
<evidence type="ECO:0000256" key="5">
    <source>
        <dbReference type="ARBA" id="ARBA00023136"/>
    </source>
</evidence>
<evidence type="ECO:0000256" key="1">
    <source>
        <dbReference type="ARBA" id="ARBA00022475"/>
    </source>
</evidence>
<keyword evidence="12" id="KW-1185">Reference proteome</keyword>
<feature type="region of interest" description="Disordered" evidence="10">
    <location>
        <begin position="1"/>
        <end position="23"/>
    </location>
</feature>
<comment type="caution">
    <text evidence="11">The sequence shown here is derived from an EMBL/GenBank/DDBJ whole genome shotgun (WGS) entry which is preliminary data.</text>
</comment>